<evidence type="ECO:0000256" key="1">
    <source>
        <dbReference type="SAM" id="MobiDB-lite"/>
    </source>
</evidence>
<name>A0ABS3WM83_9ACTN</name>
<protein>
    <submittedName>
        <fullName evidence="2">Uncharacterized protein</fullName>
    </submittedName>
</protein>
<reference evidence="2 3" key="1">
    <citation type="submission" date="2021-02" db="EMBL/GenBank/DDBJ databases">
        <title>Streptomyces spirodelae sp. nov., isolated from duckweed.</title>
        <authorList>
            <person name="Saimee Y."/>
            <person name="Duangmal K."/>
        </authorList>
    </citation>
    <scope>NUCLEOTIDE SEQUENCE [LARGE SCALE GENOMIC DNA]</scope>
    <source>
        <strain evidence="2 3">DW4-2</strain>
    </source>
</reference>
<feature type="region of interest" description="Disordered" evidence="1">
    <location>
        <begin position="1"/>
        <end position="24"/>
    </location>
</feature>
<organism evidence="2 3">
    <name type="scientific">Streptomyces spirodelae</name>
    <dbReference type="NCBI Taxonomy" id="2812904"/>
    <lineage>
        <taxon>Bacteria</taxon>
        <taxon>Bacillati</taxon>
        <taxon>Actinomycetota</taxon>
        <taxon>Actinomycetes</taxon>
        <taxon>Kitasatosporales</taxon>
        <taxon>Streptomycetaceae</taxon>
        <taxon>Streptomyces</taxon>
    </lineage>
</organism>
<proteinExistence type="predicted"/>
<evidence type="ECO:0000313" key="3">
    <source>
        <dbReference type="Proteomes" id="UP001518976"/>
    </source>
</evidence>
<dbReference type="RefSeq" id="WP_209263027.1">
    <property type="nucleotide sequence ID" value="NZ_JAFFZN010000001.1"/>
</dbReference>
<comment type="caution">
    <text evidence="2">The sequence shown here is derived from an EMBL/GenBank/DDBJ whole genome shotgun (WGS) entry which is preliminary data.</text>
</comment>
<accession>A0ABS3WM83</accession>
<evidence type="ECO:0000313" key="2">
    <source>
        <dbReference type="EMBL" id="MBO8184230.1"/>
    </source>
</evidence>
<gene>
    <name evidence="2" type="ORF">JW592_01850</name>
</gene>
<dbReference type="EMBL" id="JAFFZN010000001">
    <property type="protein sequence ID" value="MBO8184230.1"/>
    <property type="molecule type" value="Genomic_DNA"/>
</dbReference>
<dbReference type="Proteomes" id="UP001518976">
    <property type="component" value="Unassembled WGS sequence"/>
</dbReference>
<sequence>MPNHLDTAGFDVTGVHERSQSRPGQLEMDLIVTPRAVRCAKQVVSAHLRLWDLDNSAEDLGLIDLTKSERGGNLRQLVRGETR</sequence>
<keyword evidence="3" id="KW-1185">Reference proteome</keyword>